<dbReference type="GO" id="GO:0046872">
    <property type="term" value="F:metal ion binding"/>
    <property type="evidence" value="ECO:0007669"/>
    <property type="project" value="UniProtKB-KW"/>
</dbReference>
<accession>A0A2T6C4X8</accession>
<sequence>MTTGKEGVLVLAHGSRDPEWNRLVEEAVERVDTDLPITVGCLELVKGRLIPDGVRYLEEQGVKRIWTVPLFVSSGSTHLEEIRYALGVTDRSRVATDLSPIRPRAGIVWCRAMDDHPLILKLLEDRVREWSERPEEEHLLLAAHGSNKPGFREIWEKGLTGLAGGLRERFGFPVADYAMLQVGDVREKAEALSRKRRLLVLPVFLSRGYFTDVLLRRELEGVDCVYPGETYLPHPLVTRWIEETVREKR</sequence>
<proteinExistence type="predicted"/>
<name>A0A2T6C4X8_9BACL</name>
<evidence type="ECO:0000256" key="2">
    <source>
        <dbReference type="ARBA" id="ARBA00023239"/>
    </source>
</evidence>
<dbReference type="InterPro" id="IPR050963">
    <property type="entry name" value="Sirohydro_Cobaltochel/CbiX"/>
</dbReference>
<evidence type="ECO:0000313" key="3">
    <source>
        <dbReference type="EMBL" id="PTX63333.1"/>
    </source>
</evidence>
<gene>
    <name evidence="3" type="ORF">C8P63_104180</name>
</gene>
<dbReference type="GO" id="GO:0016829">
    <property type="term" value="F:lyase activity"/>
    <property type="evidence" value="ECO:0007669"/>
    <property type="project" value="UniProtKB-KW"/>
</dbReference>
<dbReference type="InterPro" id="IPR002762">
    <property type="entry name" value="CbiX-like"/>
</dbReference>
<comment type="caution">
    <text evidence="3">The sequence shown here is derived from an EMBL/GenBank/DDBJ whole genome shotgun (WGS) entry which is preliminary data.</text>
</comment>
<dbReference type="Gene3D" id="3.40.50.1400">
    <property type="match status" value="2"/>
</dbReference>
<dbReference type="RefSeq" id="WP_108022161.1">
    <property type="nucleotide sequence ID" value="NZ_QBKR01000004.1"/>
</dbReference>
<dbReference type="AlphaFoldDB" id="A0A2T6C4X8"/>
<dbReference type="PANTHER" id="PTHR33542:SF3">
    <property type="entry name" value="SIROHYDROCHLORIN FERROCHELATASE, CHLOROPLASTIC"/>
    <property type="match status" value="1"/>
</dbReference>
<protein>
    <submittedName>
        <fullName evidence="3">Sirohydrochlorin ferrochelatase</fullName>
    </submittedName>
</protein>
<evidence type="ECO:0000256" key="1">
    <source>
        <dbReference type="ARBA" id="ARBA00022723"/>
    </source>
</evidence>
<dbReference type="SUPFAM" id="SSF53800">
    <property type="entry name" value="Chelatase"/>
    <property type="match status" value="1"/>
</dbReference>
<organism evidence="3 4">
    <name type="scientific">Melghirimyces profundicolus</name>
    <dbReference type="NCBI Taxonomy" id="1242148"/>
    <lineage>
        <taxon>Bacteria</taxon>
        <taxon>Bacillati</taxon>
        <taxon>Bacillota</taxon>
        <taxon>Bacilli</taxon>
        <taxon>Bacillales</taxon>
        <taxon>Thermoactinomycetaceae</taxon>
        <taxon>Melghirimyces</taxon>
    </lineage>
</organism>
<dbReference type="EMBL" id="QBKR01000004">
    <property type="protein sequence ID" value="PTX63333.1"/>
    <property type="molecule type" value="Genomic_DNA"/>
</dbReference>
<keyword evidence="2" id="KW-0456">Lyase</keyword>
<dbReference type="PANTHER" id="PTHR33542">
    <property type="entry name" value="SIROHYDROCHLORIN FERROCHELATASE, CHLOROPLASTIC"/>
    <property type="match status" value="1"/>
</dbReference>
<dbReference type="Proteomes" id="UP000244240">
    <property type="component" value="Unassembled WGS sequence"/>
</dbReference>
<keyword evidence="4" id="KW-1185">Reference proteome</keyword>
<keyword evidence="1" id="KW-0479">Metal-binding</keyword>
<dbReference type="OrthoDB" id="1489951at2"/>
<reference evidence="3 4" key="1">
    <citation type="submission" date="2018-04" db="EMBL/GenBank/DDBJ databases">
        <title>Genomic Encyclopedia of Archaeal and Bacterial Type Strains, Phase II (KMG-II): from individual species to whole genera.</title>
        <authorList>
            <person name="Goeker M."/>
        </authorList>
    </citation>
    <scope>NUCLEOTIDE SEQUENCE [LARGE SCALE GENOMIC DNA]</scope>
    <source>
        <strain evidence="3 4">DSM 45787</strain>
    </source>
</reference>
<evidence type="ECO:0000313" key="4">
    <source>
        <dbReference type="Proteomes" id="UP000244240"/>
    </source>
</evidence>
<dbReference type="CDD" id="cd03416">
    <property type="entry name" value="CbiX_SirB_N"/>
    <property type="match status" value="1"/>
</dbReference>
<dbReference type="Pfam" id="PF01903">
    <property type="entry name" value="CbiX"/>
    <property type="match status" value="1"/>
</dbReference>